<dbReference type="AlphaFoldDB" id="A0A0E9Q1V6"/>
<sequence>MQLKGYCNPEHYSSTFTALL</sequence>
<reference evidence="1" key="1">
    <citation type="submission" date="2014-11" db="EMBL/GenBank/DDBJ databases">
        <authorList>
            <person name="Amaro Gonzalez C."/>
        </authorList>
    </citation>
    <scope>NUCLEOTIDE SEQUENCE</scope>
</reference>
<reference evidence="1" key="2">
    <citation type="journal article" date="2015" name="Fish Shellfish Immunol.">
        <title>Early steps in the European eel (Anguilla anguilla)-Vibrio vulnificus interaction in the gills: Role of the RtxA13 toxin.</title>
        <authorList>
            <person name="Callol A."/>
            <person name="Pajuelo D."/>
            <person name="Ebbesson L."/>
            <person name="Teles M."/>
            <person name="MacKenzie S."/>
            <person name="Amaro C."/>
        </authorList>
    </citation>
    <scope>NUCLEOTIDE SEQUENCE</scope>
</reference>
<accession>A0A0E9Q1V6</accession>
<protein>
    <submittedName>
        <fullName evidence="1">Uncharacterized protein</fullName>
    </submittedName>
</protein>
<proteinExistence type="predicted"/>
<dbReference type="EMBL" id="GBXM01097716">
    <property type="protein sequence ID" value="JAH10861.1"/>
    <property type="molecule type" value="Transcribed_RNA"/>
</dbReference>
<organism evidence="1">
    <name type="scientific">Anguilla anguilla</name>
    <name type="common">European freshwater eel</name>
    <name type="synonym">Muraena anguilla</name>
    <dbReference type="NCBI Taxonomy" id="7936"/>
    <lineage>
        <taxon>Eukaryota</taxon>
        <taxon>Metazoa</taxon>
        <taxon>Chordata</taxon>
        <taxon>Craniata</taxon>
        <taxon>Vertebrata</taxon>
        <taxon>Euteleostomi</taxon>
        <taxon>Actinopterygii</taxon>
        <taxon>Neopterygii</taxon>
        <taxon>Teleostei</taxon>
        <taxon>Anguilliformes</taxon>
        <taxon>Anguillidae</taxon>
        <taxon>Anguilla</taxon>
    </lineage>
</organism>
<evidence type="ECO:0000313" key="1">
    <source>
        <dbReference type="EMBL" id="JAH10861.1"/>
    </source>
</evidence>
<name>A0A0E9Q1V6_ANGAN</name>